<dbReference type="InterPro" id="IPR012506">
    <property type="entry name" value="TMEM86B-like"/>
</dbReference>
<organism evidence="7 8">
    <name type="scientific">Nitratireductor arenosus</name>
    <dbReference type="NCBI Taxonomy" id="2682096"/>
    <lineage>
        <taxon>Bacteria</taxon>
        <taxon>Pseudomonadati</taxon>
        <taxon>Pseudomonadota</taxon>
        <taxon>Alphaproteobacteria</taxon>
        <taxon>Hyphomicrobiales</taxon>
        <taxon>Phyllobacteriaceae</taxon>
        <taxon>Nitratireductor</taxon>
    </lineage>
</organism>
<evidence type="ECO:0000313" key="8">
    <source>
        <dbReference type="Proteomes" id="UP000463224"/>
    </source>
</evidence>
<dbReference type="GO" id="GO:0016020">
    <property type="term" value="C:membrane"/>
    <property type="evidence" value="ECO:0007669"/>
    <property type="project" value="UniProtKB-SubCell"/>
</dbReference>
<evidence type="ECO:0000256" key="4">
    <source>
        <dbReference type="ARBA" id="ARBA00022989"/>
    </source>
</evidence>
<protein>
    <submittedName>
        <fullName evidence="7">Lysoplasmalogenase</fullName>
    </submittedName>
</protein>
<comment type="similarity">
    <text evidence="2">Belongs to the TMEM86 family.</text>
</comment>
<dbReference type="Proteomes" id="UP000463224">
    <property type="component" value="Unassembled WGS sequence"/>
</dbReference>
<evidence type="ECO:0000256" key="1">
    <source>
        <dbReference type="ARBA" id="ARBA00004141"/>
    </source>
</evidence>
<evidence type="ECO:0000256" key="5">
    <source>
        <dbReference type="ARBA" id="ARBA00023136"/>
    </source>
</evidence>
<feature type="transmembrane region" description="Helical" evidence="6">
    <location>
        <begin position="145"/>
        <end position="165"/>
    </location>
</feature>
<comment type="caution">
    <text evidence="7">The sequence shown here is derived from an EMBL/GenBank/DDBJ whole genome shotgun (WGS) entry which is preliminary data.</text>
</comment>
<dbReference type="GO" id="GO:0016787">
    <property type="term" value="F:hydrolase activity"/>
    <property type="evidence" value="ECO:0007669"/>
    <property type="project" value="TreeGrafter"/>
</dbReference>
<keyword evidence="8" id="KW-1185">Reference proteome</keyword>
<dbReference type="EMBL" id="WPHG01000001">
    <property type="protein sequence ID" value="MVA96124.1"/>
    <property type="molecule type" value="Genomic_DNA"/>
</dbReference>
<dbReference type="PANTHER" id="PTHR31885">
    <property type="entry name" value="GH04784P"/>
    <property type="match status" value="1"/>
</dbReference>
<keyword evidence="4 6" id="KW-1133">Transmembrane helix</keyword>
<feature type="transmembrane region" description="Helical" evidence="6">
    <location>
        <begin position="203"/>
        <end position="222"/>
    </location>
</feature>
<evidence type="ECO:0000256" key="2">
    <source>
        <dbReference type="ARBA" id="ARBA00007375"/>
    </source>
</evidence>
<proteinExistence type="inferred from homology"/>
<feature type="transmembrane region" description="Helical" evidence="6">
    <location>
        <begin position="48"/>
        <end position="72"/>
    </location>
</feature>
<dbReference type="PANTHER" id="PTHR31885:SF6">
    <property type="entry name" value="GH04784P"/>
    <property type="match status" value="1"/>
</dbReference>
<sequence>MMMPFEGGLAGTANGTFVLSVVAAALYLPMTARPLSWRRMVAKTAGVALLAVLSFVAGGPWLLTLALALSALGDACLAREGEGAFMAGLASFLGAHLAYAVLFAGAGSADLFADELWRLLVALAMIAFAGLFYRRLRPVLPAGMAVPVAVYVVAILAMGVTALFLPALVVIVGAVLFMASDAILATERFLLAEASAHRRWSRPAVWVLYYAGQLAITLGVLLA</sequence>
<evidence type="ECO:0000313" key="7">
    <source>
        <dbReference type="EMBL" id="MVA96124.1"/>
    </source>
</evidence>
<comment type="subcellular location">
    <subcellularLocation>
        <location evidence="1">Membrane</location>
        <topology evidence="1">Multi-pass membrane protein</topology>
    </subcellularLocation>
</comment>
<feature type="transmembrane region" description="Helical" evidence="6">
    <location>
        <begin position="116"/>
        <end position="133"/>
    </location>
</feature>
<reference evidence="7 8" key="1">
    <citation type="submission" date="2019-12" db="EMBL/GenBank/DDBJ databases">
        <title>Nitratireductor arenosus sp. nov., Isolated from sea sand, Jeju island, South Korea.</title>
        <authorList>
            <person name="Kim W."/>
        </authorList>
    </citation>
    <scope>NUCLEOTIDE SEQUENCE [LARGE SCALE GENOMIC DNA]</scope>
    <source>
        <strain evidence="7 8">CAU 1489</strain>
    </source>
</reference>
<keyword evidence="3 6" id="KW-0812">Transmembrane</keyword>
<dbReference type="AlphaFoldDB" id="A0A844QBV5"/>
<keyword evidence="5 6" id="KW-0472">Membrane</keyword>
<feature type="transmembrane region" description="Helical" evidence="6">
    <location>
        <begin position="84"/>
        <end position="104"/>
    </location>
</feature>
<evidence type="ECO:0000256" key="6">
    <source>
        <dbReference type="SAM" id="Phobius"/>
    </source>
</evidence>
<name>A0A844QBV5_9HYPH</name>
<dbReference type="Pfam" id="PF07947">
    <property type="entry name" value="YhhN"/>
    <property type="match status" value="1"/>
</dbReference>
<accession>A0A844QBV5</accession>
<evidence type="ECO:0000256" key="3">
    <source>
        <dbReference type="ARBA" id="ARBA00022692"/>
    </source>
</evidence>
<gene>
    <name evidence="7" type="ORF">GN330_02525</name>
</gene>